<dbReference type="CDD" id="cd00160">
    <property type="entry name" value="RhoGEF"/>
    <property type="match status" value="1"/>
</dbReference>
<dbReference type="SMART" id="SM00325">
    <property type="entry name" value="RhoGEF"/>
    <property type="match status" value="1"/>
</dbReference>
<dbReference type="Bgee" id="ENSCHIG00000019704">
    <property type="expression patterns" value="Expressed in liver and 13 other cell types or tissues"/>
</dbReference>
<evidence type="ECO:0000259" key="5">
    <source>
        <dbReference type="PROSITE" id="PS50010"/>
    </source>
</evidence>
<dbReference type="InterPro" id="IPR011993">
    <property type="entry name" value="PH-like_dom_sf"/>
</dbReference>
<evidence type="ECO:0000313" key="6">
    <source>
        <dbReference type="Ensembl" id="ENSCHIP00000021361.1"/>
    </source>
</evidence>
<dbReference type="GO" id="GO:0005737">
    <property type="term" value="C:cytoplasm"/>
    <property type="evidence" value="ECO:0007669"/>
    <property type="project" value="UniProtKB-SubCell"/>
</dbReference>
<dbReference type="PANTHER" id="PTHR46006:SF2">
    <property type="entry name" value="RHO GUANINE NUCLEOTIDE EXCHANGE FACTOR 3"/>
    <property type="match status" value="1"/>
</dbReference>
<dbReference type="InterPro" id="IPR055251">
    <property type="entry name" value="SOS1_NGEF_PH"/>
</dbReference>
<dbReference type="InterPro" id="IPR051480">
    <property type="entry name" value="Endocytic_GEF_Adapter"/>
</dbReference>
<reference evidence="6 7" key="1">
    <citation type="submission" date="2016-04" db="EMBL/GenBank/DDBJ databases">
        <title>Polished mammalian reference genomes with single-molecule sequencing and chromosome conformation capture applied to the Capra hircus genome.</title>
        <authorList>
            <person name="Bickhart D.M."/>
            <person name="Koren S."/>
            <person name="Rosen B."/>
            <person name="Hastie A."/>
            <person name="Liachko I."/>
            <person name="Sullivan S.T."/>
            <person name="Burton J."/>
            <person name="Sayre B.L."/>
            <person name="Huson H.J."/>
            <person name="Lee J."/>
            <person name="Lam E."/>
            <person name="Kelley C.M."/>
            <person name="Hutchison J.L."/>
            <person name="Zhou Y."/>
            <person name="Sun J."/>
            <person name="Crisa A."/>
            <person name="Schwartz J.C."/>
            <person name="Hammond J.A."/>
            <person name="Schroeder S.G."/>
            <person name="Liu G.E."/>
            <person name="Dunham M."/>
            <person name="Shendure J."/>
            <person name="Sonstegard T.S."/>
            <person name="Phillippy A.M."/>
            <person name="Van Tassell C.P."/>
            <person name="Smith T.P."/>
        </authorList>
    </citation>
    <scope>NUCLEOTIDE SEQUENCE [LARGE SCALE GENOMIC DNA]</scope>
</reference>
<accession>A0A452FAZ7</accession>
<comment type="subcellular location">
    <subcellularLocation>
        <location evidence="1">Cytoplasm</location>
    </subcellularLocation>
</comment>
<dbReference type="EMBL" id="LWLT01000005">
    <property type="status" value="NOT_ANNOTATED_CDS"/>
    <property type="molecule type" value="Genomic_DNA"/>
</dbReference>
<evidence type="ECO:0000313" key="7">
    <source>
        <dbReference type="Proteomes" id="UP000291000"/>
    </source>
</evidence>
<dbReference type="PROSITE" id="PS50010">
    <property type="entry name" value="DH_2"/>
    <property type="match status" value="1"/>
</dbReference>
<dbReference type="PROSITE" id="PS50003">
    <property type="entry name" value="PH_DOMAIN"/>
    <property type="match status" value="1"/>
</dbReference>
<dbReference type="Gene3D" id="2.30.29.30">
    <property type="entry name" value="Pleckstrin-homology domain (PH domain)/Phosphotyrosine-binding domain (PTB)"/>
    <property type="match status" value="1"/>
</dbReference>
<organism evidence="6 7">
    <name type="scientific">Capra hircus</name>
    <name type="common">Goat</name>
    <dbReference type="NCBI Taxonomy" id="9925"/>
    <lineage>
        <taxon>Eukaryota</taxon>
        <taxon>Metazoa</taxon>
        <taxon>Chordata</taxon>
        <taxon>Craniata</taxon>
        <taxon>Vertebrata</taxon>
        <taxon>Euteleostomi</taxon>
        <taxon>Mammalia</taxon>
        <taxon>Eutheria</taxon>
        <taxon>Laurasiatheria</taxon>
        <taxon>Artiodactyla</taxon>
        <taxon>Ruminantia</taxon>
        <taxon>Pecora</taxon>
        <taxon>Bovidae</taxon>
        <taxon>Caprinae</taxon>
        <taxon>Capra</taxon>
    </lineage>
</organism>
<protein>
    <recommendedName>
        <fullName evidence="8">Rho guanine nucleotide exchange factor 3</fullName>
    </recommendedName>
</protein>
<evidence type="ECO:0000259" key="4">
    <source>
        <dbReference type="PROSITE" id="PS50003"/>
    </source>
</evidence>
<evidence type="ECO:0008006" key="8">
    <source>
        <dbReference type="Google" id="ProtNLM"/>
    </source>
</evidence>
<reference evidence="6" key="3">
    <citation type="submission" date="2025-09" db="UniProtKB">
        <authorList>
            <consortium name="Ensembl"/>
        </authorList>
    </citation>
    <scope>IDENTIFICATION</scope>
</reference>
<dbReference type="InterPro" id="IPR044129">
    <property type="entry name" value="PH_RhoGEF3_XPLN"/>
</dbReference>
<dbReference type="Pfam" id="PF00621">
    <property type="entry name" value="RhoGEF"/>
    <property type="match status" value="1"/>
</dbReference>
<keyword evidence="2" id="KW-0963">Cytoplasm</keyword>
<dbReference type="STRING" id="9925.ENSCHIP00000021361"/>
<feature type="domain" description="DH" evidence="5">
    <location>
        <begin position="132"/>
        <end position="294"/>
    </location>
</feature>
<feature type="compositionally biased region" description="Basic and acidic residues" evidence="3">
    <location>
        <begin position="459"/>
        <end position="469"/>
    </location>
</feature>
<dbReference type="Pfam" id="PF22697">
    <property type="entry name" value="SOS1_NGEF_PH"/>
    <property type="match status" value="1"/>
</dbReference>
<dbReference type="PANTHER" id="PTHR46006">
    <property type="entry name" value="RHO GUANINE NUCLEOTIDE EXCHANGE FACTOR AT 64C, ISOFORM A"/>
    <property type="match status" value="1"/>
</dbReference>
<dbReference type="FunFam" id="2.30.29.30:FF:000151">
    <property type="entry name" value="Rho guanine nucleotide exchange factor 3"/>
    <property type="match status" value="1"/>
</dbReference>
<dbReference type="Ensembl" id="ENSCHIT00000029205.1">
    <property type="protein sequence ID" value="ENSCHIP00000021361.1"/>
    <property type="gene ID" value="ENSCHIG00000019704.1"/>
</dbReference>
<dbReference type="GeneTree" id="ENSGT00940000158385"/>
<dbReference type="AlphaFoldDB" id="A0A452FAZ7"/>
<dbReference type="Proteomes" id="UP000291000">
    <property type="component" value="Chromosome 5"/>
</dbReference>
<dbReference type="InterPro" id="IPR000219">
    <property type="entry name" value="DH_dom"/>
</dbReference>
<dbReference type="InterPro" id="IPR001849">
    <property type="entry name" value="PH_domain"/>
</dbReference>
<dbReference type="GO" id="GO:0005085">
    <property type="term" value="F:guanyl-nucleotide exchange factor activity"/>
    <property type="evidence" value="ECO:0007669"/>
    <property type="project" value="InterPro"/>
</dbReference>
<feature type="region of interest" description="Disordered" evidence="3">
    <location>
        <begin position="491"/>
        <end position="510"/>
    </location>
</feature>
<evidence type="ECO:0000256" key="2">
    <source>
        <dbReference type="ARBA" id="ARBA00022490"/>
    </source>
</evidence>
<dbReference type="Gene3D" id="1.20.900.10">
    <property type="entry name" value="Dbl homology (DH) domain"/>
    <property type="match status" value="1"/>
</dbReference>
<evidence type="ECO:0000256" key="1">
    <source>
        <dbReference type="ARBA" id="ARBA00004496"/>
    </source>
</evidence>
<proteinExistence type="predicted"/>
<dbReference type="SUPFAM" id="SSF48065">
    <property type="entry name" value="DBL homology domain (DH-domain)"/>
    <property type="match status" value="1"/>
</dbReference>
<dbReference type="OMA" id="XRSISFR"/>
<sequence>KIRGWFPLELSSKRMNSQHSLNGSGRTTFPCFHLLKPGISEGVTSLANLIPPVKATLLKRFSQTLQRSISFRSESRPDLLGPRPWSRNAAPSSTKRRDSKLWSETFDVCVNQMLMSKEIKGQEAIFELSQGEDLTEDLKLAKKAHQDPMLKLSIMTEQELNQIFGTLDSLIPLHEDLLSQLRNVRKPDGSTEHVGPILVGWLPCLSSYDSYSSNQVAAKALLDHKKQDHRVQDFLQQCLESLFSRKLDLWNFLDIPRSHLVKYPLHTPNDNPDQQHLEEAINITQGTVAEINTKSGESECRYYKERLLYLEEGQKDSLIDNSKVLCCHGELKNNWGVKLHVFLFQEVLVITCALCYQLYQQPIPMNDLLLEDLQDGEVRLGGSLRGAFSNNERIKNFFRVSFKNGSQSQTHSLQANDTFNKQQWLNCIRQAKQTVLCATGPAAVLDSEGPFLDPATGSREPRGETKLEQMDQSDSESDCSMDMSEVSLDCEHMEQTESSCGNSRHVESNV</sequence>
<dbReference type="GO" id="GO:0035025">
    <property type="term" value="P:positive regulation of Rho protein signal transduction"/>
    <property type="evidence" value="ECO:0007669"/>
    <property type="project" value="TreeGrafter"/>
</dbReference>
<keyword evidence="7" id="KW-1185">Reference proteome</keyword>
<dbReference type="SUPFAM" id="SSF50729">
    <property type="entry name" value="PH domain-like"/>
    <property type="match status" value="1"/>
</dbReference>
<dbReference type="CDD" id="cd10572">
    <property type="entry name" value="PH_RhoGEF3_XPLN"/>
    <property type="match status" value="1"/>
</dbReference>
<feature type="region of interest" description="Disordered" evidence="3">
    <location>
        <begin position="448"/>
        <end position="485"/>
    </location>
</feature>
<reference evidence="6" key="2">
    <citation type="submission" date="2025-08" db="UniProtKB">
        <authorList>
            <consortium name="Ensembl"/>
        </authorList>
    </citation>
    <scope>IDENTIFICATION</scope>
</reference>
<feature type="domain" description="PH" evidence="4">
    <location>
        <begin position="281"/>
        <end position="433"/>
    </location>
</feature>
<dbReference type="InterPro" id="IPR035899">
    <property type="entry name" value="DBL_dom_sf"/>
</dbReference>
<name>A0A452FAZ7_CAPHI</name>
<evidence type="ECO:0000256" key="3">
    <source>
        <dbReference type="SAM" id="MobiDB-lite"/>
    </source>
</evidence>